<dbReference type="RefSeq" id="WP_188943474.1">
    <property type="nucleotide sequence ID" value="NZ_BMNA01000008.1"/>
</dbReference>
<dbReference type="SMART" id="SM00354">
    <property type="entry name" value="HTH_LACI"/>
    <property type="match status" value="1"/>
</dbReference>
<name>A0A917T587_9ACTN</name>
<protein>
    <submittedName>
        <fullName evidence="5">LacI family transcriptional regulator</fullName>
    </submittedName>
</protein>
<dbReference type="PANTHER" id="PTHR30146:SF109">
    <property type="entry name" value="HTH-TYPE TRANSCRIPTIONAL REGULATOR GALS"/>
    <property type="match status" value="1"/>
</dbReference>
<reference evidence="5" key="1">
    <citation type="journal article" date="2014" name="Int. J. Syst. Evol. Microbiol.">
        <title>Complete genome sequence of Corynebacterium casei LMG S-19264T (=DSM 44701T), isolated from a smear-ripened cheese.</title>
        <authorList>
            <consortium name="US DOE Joint Genome Institute (JGI-PGF)"/>
            <person name="Walter F."/>
            <person name="Albersmeier A."/>
            <person name="Kalinowski J."/>
            <person name="Ruckert C."/>
        </authorList>
    </citation>
    <scope>NUCLEOTIDE SEQUENCE</scope>
    <source>
        <strain evidence="5">CGMCC 4.7308</strain>
    </source>
</reference>
<reference evidence="5" key="2">
    <citation type="submission" date="2020-09" db="EMBL/GenBank/DDBJ databases">
        <authorList>
            <person name="Sun Q."/>
            <person name="Zhou Y."/>
        </authorList>
    </citation>
    <scope>NUCLEOTIDE SEQUENCE</scope>
    <source>
        <strain evidence="5">CGMCC 4.7308</strain>
    </source>
</reference>
<evidence type="ECO:0000256" key="2">
    <source>
        <dbReference type="ARBA" id="ARBA00023125"/>
    </source>
</evidence>
<keyword evidence="6" id="KW-1185">Reference proteome</keyword>
<keyword evidence="2" id="KW-0238">DNA-binding</keyword>
<dbReference type="PRINTS" id="PR00036">
    <property type="entry name" value="HTHLACI"/>
</dbReference>
<evidence type="ECO:0000313" key="5">
    <source>
        <dbReference type="EMBL" id="GGM10858.1"/>
    </source>
</evidence>
<dbReference type="EMBL" id="BMNA01000008">
    <property type="protein sequence ID" value="GGM10858.1"/>
    <property type="molecule type" value="Genomic_DNA"/>
</dbReference>
<evidence type="ECO:0000313" key="6">
    <source>
        <dbReference type="Proteomes" id="UP000655208"/>
    </source>
</evidence>
<feature type="domain" description="HTH lacI-type" evidence="4">
    <location>
        <begin position="5"/>
        <end position="59"/>
    </location>
</feature>
<dbReference type="PROSITE" id="PS00356">
    <property type="entry name" value="HTH_LACI_1"/>
    <property type="match status" value="1"/>
</dbReference>
<keyword evidence="1" id="KW-0805">Transcription regulation</keyword>
<dbReference type="InterPro" id="IPR028082">
    <property type="entry name" value="Peripla_BP_I"/>
</dbReference>
<dbReference type="CDD" id="cd01392">
    <property type="entry name" value="HTH_LacI"/>
    <property type="match status" value="1"/>
</dbReference>
<gene>
    <name evidence="5" type="ORF">GCM10011594_33490</name>
</gene>
<dbReference type="Gene3D" id="3.40.50.2300">
    <property type="match status" value="2"/>
</dbReference>
<proteinExistence type="predicted"/>
<dbReference type="PROSITE" id="PS50932">
    <property type="entry name" value="HTH_LACI_2"/>
    <property type="match status" value="1"/>
</dbReference>
<dbReference type="SUPFAM" id="SSF53822">
    <property type="entry name" value="Periplasmic binding protein-like I"/>
    <property type="match status" value="1"/>
</dbReference>
<comment type="caution">
    <text evidence="5">The sequence shown here is derived from an EMBL/GenBank/DDBJ whole genome shotgun (WGS) entry which is preliminary data.</text>
</comment>
<sequence>MTPRATVYDVARAAGVSIKTVSRVVNGSDEVSKETRERVMTAVADLDYVRNPIARSLRTGSSDTIGVVVDSIADPFFASLVSVVEQLALAQDVSVLIASTGRSVSREKGQVLRLLQQNVGALLLAPNGHDHRYLLDAAPGMPIVLVDRGWELPGFDTVGVEDEDGGLRATRHLLAHGHRRIAFLGESPELTTIVHRQQGYLRALAEAGLAPAPELVRTDCSVAAAAAEATEQLLRLPQPPTAIFSSNPRASLGVVSALHRADRLDVALVSFGDFDLADALRPAVTVVDQDPGPLAQAAAVRVLARMRGQRLPPEDIVLPLQLVERGSGELRP</sequence>
<dbReference type="SUPFAM" id="SSF47413">
    <property type="entry name" value="lambda repressor-like DNA-binding domains"/>
    <property type="match status" value="1"/>
</dbReference>
<dbReference type="CDD" id="cd06267">
    <property type="entry name" value="PBP1_LacI_sugar_binding-like"/>
    <property type="match status" value="1"/>
</dbReference>
<keyword evidence="3" id="KW-0804">Transcription</keyword>
<dbReference type="AlphaFoldDB" id="A0A917T587"/>
<accession>A0A917T587</accession>
<dbReference type="Pfam" id="PF00356">
    <property type="entry name" value="LacI"/>
    <property type="match status" value="1"/>
</dbReference>
<dbReference type="PANTHER" id="PTHR30146">
    <property type="entry name" value="LACI-RELATED TRANSCRIPTIONAL REPRESSOR"/>
    <property type="match status" value="1"/>
</dbReference>
<dbReference type="Proteomes" id="UP000655208">
    <property type="component" value="Unassembled WGS sequence"/>
</dbReference>
<dbReference type="GO" id="GO:0000976">
    <property type="term" value="F:transcription cis-regulatory region binding"/>
    <property type="evidence" value="ECO:0007669"/>
    <property type="project" value="TreeGrafter"/>
</dbReference>
<dbReference type="GO" id="GO:0003700">
    <property type="term" value="F:DNA-binding transcription factor activity"/>
    <property type="evidence" value="ECO:0007669"/>
    <property type="project" value="TreeGrafter"/>
</dbReference>
<dbReference type="InterPro" id="IPR000843">
    <property type="entry name" value="HTH_LacI"/>
</dbReference>
<evidence type="ECO:0000259" key="4">
    <source>
        <dbReference type="PROSITE" id="PS50932"/>
    </source>
</evidence>
<organism evidence="5 6">
    <name type="scientific">Nakamurella endophytica</name>
    <dbReference type="NCBI Taxonomy" id="1748367"/>
    <lineage>
        <taxon>Bacteria</taxon>
        <taxon>Bacillati</taxon>
        <taxon>Actinomycetota</taxon>
        <taxon>Actinomycetes</taxon>
        <taxon>Nakamurellales</taxon>
        <taxon>Nakamurellaceae</taxon>
        <taxon>Nakamurella</taxon>
    </lineage>
</organism>
<dbReference type="Pfam" id="PF13377">
    <property type="entry name" value="Peripla_BP_3"/>
    <property type="match status" value="1"/>
</dbReference>
<dbReference type="InterPro" id="IPR046335">
    <property type="entry name" value="LacI/GalR-like_sensor"/>
</dbReference>
<evidence type="ECO:0000256" key="3">
    <source>
        <dbReference type="ARBA" id="ARBA00023163"/>
    </source>
</evidence>
<evidence type="ECO:0000256" key="1">
    <source>
        <dbReference type="ARBA" id="ARBA00023015"/>
    </source>
</evidence>
<dbReference type="Gene3D" id="1.10.260.40">
    <property type="entry name" value="lambda repressor-like DNA-binding domains"/>
    <property type="match status" value="1"/>
</dbReference>
<dbReference type="InterPro" id="IPR010982">
    <property type="entry name" value="Lambda_DNA-bd_dom_sf"/>
</dbReference>